<dbReference type="Gene3D" id="3.30.1450.10">
    <property type="match status" value="1"/>
</dbReference>
<reference evidence="5" key="1">
    <citation type="submission" date="2016-02" db="EMBL/GenBank/DDBJ databases">
        <title>Halorhodospira halochloris DSM-1059 complete genome, version 2.</title>
        <authorList>
            <person name="Tsukatani Y."/>
        </authorList>
    </citation>
    <scope>NUCLEOTIDE SEQUENCE</scope>
    <source>
        <strain evidence="5">DSM 1059</strain>
    </source>
</reference>
<evidence type="ECO:0000259" key="4">
    <source>
        <dbReference type="Pfam" id="PF04355"/>
    </source>
</evidence>
<dbReference type="EMBL" id="AP017372">
    <property type="protein sequence ID" value="BAU57432.2"/>
    <property type="molecule type" value="Genomic_DNA"/>
</dbReference>
<keyword evidence="6" id="KW-1185">Reference proteome</keyword>
<protein>
    <submittedName>
        <fullName evidence="5">Outer membrane lipoprotein SmpA</fullName>
    </submittedName>
</protein>
<feature type="domain" description="Outer membrane protein assembly factor BamE" evidence="4">
    <location>
        <begin position="2"/>
        <end position="68"/>
    </location>
</feature>
<evidence type="ECO:0000256" key="3">
    <source>
        <dbReference type="ARBA" id="ARBA00023237"/>
    </source>
</evidence>
<dbReference type="GO" id="GO:0051205">
    <property type="term" value="P:protein insertion into membrane"/>
    <property type="evidence" value="ECO:0007669"/>
    <property type="project" value="TreeGrafter"/>
</dbReference>
<dbReference type="Pfam" id="PF04355">
    <property type="entry name" value="BamE"/>
    <property type="match status" value="1"/>
</dbReference>
<evidence type="ECO:0000313" key="5">
    <source>
        <dbReference type="EMBL" id="BAU57432.2"/>
    </source>
</evidence>
<keyword evidence="5" id="KW-0449">Lipoprotein</keyword>
<accession>A0A110B4X4</accession>
<proteinExistence type="predicted"/>
<dbReference type="GO" id="GO:0043165">
    <property type="term" value="P:Gram-negative-bacterium-type cell outer membrane assembly"/>
    <property type="evidence" value="ECO:0007669"/>
    <property type="project" value="TreeGrafter"/>
</dbReference>
<dbReference type="InterPro" id="IPR037873">
    <property type="entry name" value="BamE-like"/>
</dbReference>
<dbReference type="Proteomes" id="UP000218890">
    <property type="component" value="Chromosome"/>
</dbReference>
<keyword evidence="1" id="KW-0732">Signal</keyword>
<dbReference type="AlphaFoldDB" id="A0A110B4X4"/>
<evidence type="ECO:0000256" key="1">
    <source>
        <dbReference type="ARBA" id="ARBA00022729"/>
    </source>
</evidence>
<dbReference type="PANTHER" id="PTHR37482">
    <property type="entry name" value="OUTER MEMBRANE PROTEIN ASSEMBLY FACTOR BAME"/>
    <property type="match status" value="1"/>
</dbReference>
<dbReference type="RefSeq" id="WP_162549346.1">
    <property type="nucleotide sequence ID" value="NZ_AP017372.2"/>
</dbReference>
<dbReference type="InterPro" id="IPR026592">
    <property type="entry name" value="BamE"/>
</dbReference>
<dbReference type="KEGG" id="hhk:HH1059_07420"/>
<dbReference type="GO" id="GO:0030674">
    <property type="term" value="F:protein-macromolecule adaptor activity"/>
    <property type="evidence" value="ECO:0007669"/>
    <property type="project" value="TreeGrafter"/>
</dbReference>
<evidence type="ECO:0000313" key="6">
    <source>
        <dbReference type="Proteomes" id="UP000218890"/>
    </source>
</evidence>
<keyword evidence="2" id="KW-0472">Membrane</keyword>
<name>A0A110B4X4_HALHR</name>
<dbReference type="PANTHER" id="PTHR37482:SF1">
    <property type="entry name" value="OUTER MEMBRANE PROTEIN ASSEMBLY FACTOR BAME"/>
    <property type="match status" value="1"/>
</dbReference>
<dbReference type="InterPro" id="IPR007450">
    <property type="entry name" value="BamE_dom"/>
</dbReference>
<keyword evidence="3" id="KW-0998">Cell outer membrane</keyword>
<gene>
    <name evidence="5" type="ORF">HH1059_07420</name>
</gene>
<evidence type="ECO:0000256" key="2">
    <source>
        <dbReference type="ARBA" id="ARBA00023136"/>
    </source>
</evidence>
<organism evidence="5 6">
    <name type="scientific">Halorhodospira halochloris</name>
    <name type="common">Ectothiorhodospira halochloris</name>
    <dbReference type="NCBI Taxonomy" id="1052"/>
    <lineage>
        <taxon>Bacteria</taxon>
        <taxon>Pseudomonadati</taxon>
        <taxon>Pseudomonadota</taxon>
        <taxon>Gammaproteobacteria</taxon>
        <taxon>Chromatiales</taxon>
        <taxon>Ectothiorhodospiraceae</taxon>
        <taxon>Halorhodospira</taxon>
    </lineage>
</organism>
<sequence>MLEREDIDRIETGMSQAQVEQILGRPVLEHPFAEERWDYIYRYSGADREDEANKRLTIFFEQGQVAEIEDHWPEDD</sequence>
<dbReference type="GO" id="GO:1990063">
    <property type="term" value="C:Bam protein complex"/>
    <property type="evidence" value="ECO:0007669"/>
    <property type="project" value="TreeGrafter"/>
</dbReference>